<feature type="transmembrane region" description="Helical" evidence="10">
    <location>
        <begin position="65"/>
        <end position="83"/>
    </location>
</feature>
<evidence type="ECO:0000256" key="10">
    <source>
        <dbReference type="SAM" id="Phobius"/>
    </source>
</evidence>
<organism evidence="12 13">
    <name type="scientific">Nocardia transvalensis</name>
    <dbReference type="NCBI Taxonomy" id="37333"/>
    <lineage>
        <taxon>Bacteria</taxon>
        <taxon>Bacillati</taxon>
        <taxon>Actinomycetota</taxon>
        <taxon>Actinomycetes</taxon>
        <taxon>Mycobacteriales</taxon>
        <taxon>Nocardiaceae</taxon>
        <taxon>Nocardia</taxon>
    </lineage>
</organism>
<dbReference type="Pfam" id="PF00083">
    <property type="entry name" value="Sugar_tr"/>
    <property type="match status" value="1"/>
</dbReference>
<evidence type="ECO:0000256" key="9">
    <source>
        <dbReference type="RuleBase" id="RU003346"/>
    </source>
</evidence>
<dbReference type="GO" id="GO:0005886">
    <property type="term" value="C:plasma membrane"/>
    <property type="evidence" value="ECO:0007669"/>
    <property type="project" value="UniProtKB-SubCell"/>
</dbReference>
<evidence type="ECO:0000256" key="7">
    <source>
        <dbReference type="ARBA" id="ARBA00022989"/>
    </source>
</evidence>
<name>A0A7W9PL56_9NOCA</name>
<dbReference type="PANTHER" id="PTHR48020">
    <property type="entry name" value="PROTON MYO-INOSITOL COTRANSPORTER"/>
    <property type="match status" value="1"/>
</dbReference>
<dbReference type="FunFam" id="1.20.1250.20:FF:000218">
    <property type="entry name" value="facilitated trehalose transporter Tret1"/>
    <property type="match status" value="1"/>
</dbReference>
<evidence type="ECO:0000256" key="6">
    <source>
        <dbReference type="ARBA" id="ARBA00022692"/>
    </source>
</evidence>
<keyword evidence="4" id="KW-1003">Cell membrane</keyword>
<accession>A0A7W9PL56</accession>
<dbReference type="EMBL" id="JACHIT010000002">
    <property type="protein sequence ID" value="MBB5917639.1"/>
    <property type="molecule type" value="Genomic_DNA"/>
</dbReference>
<dbReference type="InterPro" id="IPR050814">
    <property type="entry name" value="Myo-inositol_Transporter"/>
</dbReference>
<dbReference type="InterPro" id="IPR005828">
    <property type="entry name" value="MFS_sugar_transport-like"/>
</dbReference>
<dbReference type="InterPro" id="IPR036259">
    <property type="entry name" value="MFS_trans_sf"/>
</dbReference>
<feature type="transmembrane region" description="Helical" evidence="10">
    <location>
        <begin position="95"/>
        <end position="113"/>
    </location>
</feature>
<evidence type="ECO:0000259" key="11">
    <source>
        <dbReference type="PROSITE" id="PS50850"/>
    </source>
</evidence>
<dbReference type="InterPro" id="IPR005829">
    <property type="entry name" value="Sugar_transporter_CS"/>
</dbReference>
<gene>
    <name evidence="12" type="ORF">BJY24_006551</name>
</gene>
<feature type="transmembrane region" description="Helical" evidence="10">
    <location>
        <begin position="335"/>
        <end position="355"/>
    </location>
</feature>
<feature type="transmembrane region" description="Helical" evidence="10">
    <location>
        <begin position="25"/>
        <end position="53"/>
    </location>
</feature>
<comment type="subcellular location">
    <subcellularLocation>
        <location evidence="1">Cell membrane</location>
        <topology evidence="1">Multi-pass membrane protein</topology>
    </subcellularLocation>
</comment>
<feature type="transmembrane region" description="Helical" evidence="10">
    <location>
        <begin position="152"/>
        <end position="170"/>
    </location>
</feature>
<feature type="transmembrane region" description="Helical" evidence="10">
    <location>
        <begin position="361"/>
        <end position="386"/>
    </location>
</feature>
<keyword evidence="5" id="KW-0762">Sugar transport</keyword>
<proteinExistence type="inferred from homology"/>
<reference evidence="12 13" key="1">
    <citation type="submission" date="2020-08" db="EMBL/GenBank/DDBJ databases">
        <title>Sequencing the genomes of 1000 actinobacteria strains.</title>
        <authorList>
            <person name="Klenk H.-P."/>
        </authorList>
    </citation>
    <scope>NUCLEOTIDE SEQUENCE [LARGE SCALE GENOMIC DNA]</scope>
    <source>
        <strain evidence="12 13">DSM 43582</strain>
    </source>
</reference>
<protein>
    <submittedName>
        <fullName evidence="12">Sugar porter (SP) family MFS transporter</fullName>
    </submittedName>
</protein>
<evidence type="ECO:0000256" key="4">
    <source>
        <dbReference type="ARBA" id="ARBA00022475"/>
    </source>
</evidence>
<dbReference type="RefSeq" id="WP_051161384.1">
    <property type="nucleotide sequence ID" value="NZ_JACHIT010000002.1"/>
</dbReference>
<feature type="transmembrane region" description="Helical" evidence="10">
    <location>
        <begin position="119"/>
        <end position="140"/>
    </location>
</feature>
<keyword evidence="6 10" id="KW-0812">Transmembrane</keyword>
<evidence type="ECO:0000256" key="5">
    <source>
        <dbReference type="ARBA" id="ARBA00022597"/>
    </source>
</evidence>
<keyword evidence="13" id="KW-1185">Reference proteome</keyword>
<feature type="domain" description="Major facilitator superfamily (MFS) profile" evidence="11">
    <location>
        <begin position="28"/>
        <end position="452"/>
    </location>
</feature>
<evidence type="ECO:0000256" key="3">
    <source>
        <dbReference type="ARBA" id="ARBA00022448"/>
    </source>
</evidence>
<dbReference type="AlphaFoldDB" id="A0A7W9PL56"/>
<dbReference type="NCBIfam" id="TIGR00879">
    <property type="entry name" value="SP"/>
    <property type="match status" value="1"/>
</dbReference>
<keyword evidence="7 10" id="KW-1133">Transmembrane helix</keyword>
<dbReference type="PANTHER" id="PTHR48020:SF12">
    <property type="entry name" value="PROTON MYO-INOSITOL COTRANSPORTER"/>
    <property type="match status" value="1"/>
</dbReference>
<feature type="transmembrane region" description="Helical" evidence="10">
    <location>
        <begin position="182"/>
        <end position="202"/>
    </location>
</feature>
<dbReference type="SUPFAM" id="SSF103473">
    <property type="entry name" value="MFS general substrate transporter"/>
    <property type="match status" value="1"/>
</dbReference>
<evidence type="ECO:0000256" key="8">
    <source>
        <dbReference type="ARBA" id="ARBA00023136"/>
    </source>
</evidence>
<feature type="transmembrane region" description="Helical" evidence="10">
    <location>
        <begin position="264"/>
        <end position="291"/>
    </location>
</feature>
<comment type="similarity">
    <text evidence="2 9">Belongs to the major facilitator superfamily. Sugar transporter (TC 2.A.1.1) family.</text>
</comment>
<dbReference type="PROSITE" id="PS50850">
    <property type="entry name" value="MFS"/>
    <property type="match status" value="1"/>
</dbReference>
<keyword evidence="3 9" id="KW-0813">Transport</keyword>
<comment type="caution">
    <text evidence="12">The sequence shown here is derived from an EMBL/GenBank/DDBJ whole genome shotgun (WGS) entry which is preliminary data.</text>
</comment>
<feature type="transmembrane region" description="Helical" evidence="10">
    <location>
        <begin position="306"/>
        <end position="323"/>
    </location>
</feature>
<sequence>MPAISQVRGTAGPLEQISHEGKRKIIVWASLIAVGGFLFGFDTGVVSGALLFITRDFDLNAAQQGSIVSVLLIGAMIGAMSAGSIADSVGRKRALSLEGAIFIVGTALAISAQDYWVLLLARIVLGLAVGAASATVPVYLSEISPAEIRGRILSMNQLLITVGILVSYLVDLAFASSGSWRWMFAAGFVPATILCFGTLLFVPESAAWLVGAGRSEQARGLILKVTDAAHADALIGRYEQRLHEQQQENARDHRSRRQALLAPAVRPALIVALAMAVIQQFGGINTIIYFAPTIIESTGLSASNSIYYSVYIGIINLVMTVIAMATIDRLGRRKLLLGSLAGMAVAVTLLGISFIGEMNSVLSLVFMVLYIAAFAAGLGPVFWVLVGEIFPPQVRAIGSSSATTTNWLSNFAVSQAFLPLTVAIGQGQAFLIFGVICVLGLLFVARYVPETKDRTDGQIAAALDARFHHQPPRSRLGAGPGIGAHG</sequence>
<dbReference type="PRINTS" id="PR00171">
    <property type="entry name" value="SUGRTRNSPORT"/>
</dbReference>
<dbReference type="Gene3D" id="1.20.1250.20">
    <property type="entry name" value="MFS general substrate transporter like domains"/>
    <property type="match status" value="1"/>
</dbReference>
<evidence type="ECO:0000313" key="12">
    <source>
        <dbReference type="EMBL" id="MBB5917639.1"/>
    </source>
</evidence>
<dbReference type="InterPro" id="IPR003663">
    <property type="entry name" value="Sugar/inositol_transpt"/>
</dbReference>
<evidence type="ECO:0000256" key="1">
    <source>
        <dbReference type="ARBA" id="ARBA00004651"/>
    </source>
</evidence>
<evidence type="ECO:0000256" key="2">
    <source>
        <dbReference type="ARBA" id="ARBA00010992"/>
    </source>
</evidence>
<keyword evidence="8 10" id="KW-0472">Membrane</keyword>
<dbReference type="PROSITE" id="PS00216">
    <property type="entry name" value="SUGAR_TRANSPORT_1"/>
    <property type="match status" value="1"/>
</dbReference>
<dbReference type="PROSITE" id="PS00217">
    <property type="entry name" value="SUGAR_TRANSPORT_2"/>
    <property type="match status" value="1"/>
</dbReference>
<feature type="transmembrane region" description="Helical" evidence="10">
    <location>
        <begin position="430"/>
        <end position="448"/>
    </location>
</feature>
<dbReference type="InterPro" id="IPR020846">
    <property type="entry name" value="MFS_dom"/>
</dbReference>
<evidence type="ECO:0000313" key="13">
    <source>
        <dbReference type="Proteomes" id="UP000540412"/>
    </source>
</evidence>
<feature type="transmembrane region" description="Helical" evidence="10">
    <location>
        <begin position="407"/>
        <end position="424"/>
    </location>
</feature>
<dbReference type="Proteomes" id="UP000540412">
    <property type="component" value="Unassembled WGS sequence"/>
</dbReference>
<dbReference type="GO" id="GO:0022857">
    <property type="term" value="F:transmembrane transporter activity"/>
    <property type="evidence" value="ECO:0007669"/>
    <property type="project" value="InterPro"/>
</dbReference>